<feature type="chain" id="PRO_5046355828" evidence="2">
    <location>
        <begin position="21"/>
        <end position="89"/>
    </location>
</feature>
<proteinExistence type="predicted"/>
<feature type="signal peptide" evidence="2">
    <location>
        <begin position="1"/>
        <end position="20"/>
    </location>
</feature>
<accession>A0ABU8RRZ6</accession>
<feature type="region of interest" description="Disordered" evidence="1">
    <location>
        <begin position="58"/>
        <end position="89"/>
    </location>
</feature>
<keyword evidence="4" id="KW-1185">Reference proteome</keyword>
<evidence type="ECO:0000256" key="2">
    <source>
        <dbReference type="SAM" id="SignalP"/>
    </source>
</evidence>
<dbReference type="RefSeq" id="WP_339585712.1">
    <property type="nucleotide sequence ID" value="NZ_JBBHJZ010000001.1"/>
</dbReference>
<keyword evidence="2" id="KW-0732">Signal</keyword>
<evidence type="ECO:0000313" key="3">
    <source>
        <dbReference type="EMBL" id="MEJ5975781.1"/>
    </source>
</evidence>
<feature type="compositionally biased region" description="Basic and acidic residues" evidence="1">
    <location>
        <begin position="68"/>
        <end position="89"/>
    </location>
</feature>
<protein>
    <submittedName>
        <fullName evidence="3">Uncharacterized protein</fullName>
    </submittedName>
</protein>
<reference evidence="3 4" key="1">
    <citation type="submission" date="2024-03" db="EMBL/GenBank/DDBJ databases">
        <authorList>
            <person name="Jo J.-H."/>
        </authorList>
    </citation>
    <scope>NUCLEOTIDE SEQUENCE [LARGE SCALE GENOMIC DNA]</scope>
    <source>
        <strain evidence="3 4">PS1R-30</strain>
    </source>
</reference>
<sequence length="89" mass="9456">MKATLPILGGLLLTAVPAFAAEPGPTPSATPGAPEAVDDKLICRRQVVVGSRLPGPKVCRTRAQWDGNNRDDQDAIRRVQDLRRSPDGG</sequence>
<gene>
    <name evidence="3" type="ORF">WG901_03995</name>
</gene>
<comment type="caution">
    <text evidence="3">The sequence shown here is derived from an EMBL/GenBank/DDBJ whole genome shotgun (WGS) entry which is preliminary data.</text>
</comment>
<dbReference type="Proteomes" id="UP001361239">
    <property type="component" value="Unassembled WGS sequence"/>
</dbReference>
<name>A0ABU8RRZ6_9SPHN</name>
<organism evidence="3 4">
    <name type="scientific">Novosphingobium anseongense</name>
    <dbReference type="NCBI Taxonomy" id="3133436"/>
    <lineage>
        <taxon>Bacteria</taxon>
        <taxon>Pseudomonadati</taxon>
        <taxon>Pseudomonadota</taxon>
        <taxon>Alphaproteobacteria</taxon>
        <taxon>Sphingomonadales</taxon>
        <taxon>Sphingomonadaceae</taxon>
        <taxon>Novosphingobium</taxon>
    </lineage>
</organism>
<dbReference type="EMBL" id="JBBHJZ010000001">
    <property type="protein sequence ID" value="MEJ5975781.1"/>
    <property type="molecule type" value="Genomic_DNA"/>
</dbReference>
<evidence type="ECO:0000256" key="1">
    <source>
        <dbReference type="SAM" id="MobiDB-lite"/>
    </source>
</evidence>
<evidence type="ECO:0000313" key="4">
    <source>
        <dbReference type="Proteomes" id="UP001361239"/>
    </source>
</evidence>